<dbReference type="OrthoDB" id="9983348at2759"/>
<gene>
    <name evidence="2" type="primary">LOC111112106</name>
</gene>
<dbReference type="RefSeq" id="XP_022305139.1">
    <property type="nucleotide sequence ID" value="XM_022449431.1"/>
</dbReference>
<reference evidence="2" key="1">
    <citation type="submission" date="2025-08" db="UniProtKB">
        <authorList>
            <consortium name="RefSeq"/>
        </authorList>
    </citation>
    <scope>IDENTIFICATION</scope>
    <source>
        <tissue evidence="2">Whole sample</tissue>
    </source>
</reference>
<name>A0A8B8BQJ6_CRAVI</name>
<dbReference type="AlphaFoldDB" id="A0A8B8BQJ6"/>
<evidence type="ECO:0000313" key="2">
    <source>
        <dbReference type="RefSeq" id="XP_022305139.1"/>
    </source>
</evidence>
<dbReference type="KEGG" id="cvn:111112106"/>
<proteinExistence type="predicted"/>
<protein>
    <submittedName>
        <fullName evidence="2">Uncharacterized protein LOC111112106</fullName>
    </submittedName>
</protein>
<evidence type="ECO:0000313" key="1">
    <source>
        <dbReference type="Proteomes" id="UP000694844"/>
    </source>
</evidence>
<sequence length="241" mass="27752">MLTFHFSISASGAVSLQNLLNQDFLELLHNLRPDLEDTVRIFLQRLQESKQDRIRCLHGTISILRANTQVDDKMILNRTMEEEEMNDVKDFLSMSTNIIKAVETLGVSDCVVTDILQKMKEHREAFNTAVHEVSVINKRNLGKMIVQHIGHEGVEKKQNLRRLLQACIDYLQNEKESFWENASFTIYDEDDNMYKIASGKRKHQFICRLINGEPVIRDKNGGRIMKSGRDLNDGPGNCTIF</sequence>
<dbReference type="GeneID" id="111112106"/>
<keyword evidence="1" id="KW-1185">Reference proteome</keyword>
<accession>A0A8B8BQJ6</accession>
<dbReference type="Proteomes" id="UP000694844">
    <property type="component" value="Chromosome 9"/>
</dbReference>
<organism evidence="1 2">
    <name type="scientific">Crassostrea virginica</name>
    <name type="common">Eastern oyster</name>
    <dbReference type="NCBI Taxonomy" id="6565"/>
    <lineage>
        <taxon>Eukaryota</taxon>
        <taxon>Metazoa</taxon>
        <taxon>Spiralia</taxon>
        <taxon>Lophotrochozoa</taxon>
        <taxon>Mollusca</taxon>
        <taxon>Bivalvia</taxon>
        <taxon>Autobranchia</taxon>
        <taxon>Pteriomorphia</taxon>
        <taxon>Ostreida</taxon>
        <taxon>Ostreoidea</taxon>
        <taxon>Ostreidae</taxon>
        <taxon>Crassostrea</taxon>
    </lineage>
</organism>